<dbReference type="Pfam" id="PF01259">
    <property type="entry name" value="SAICAR_synt"/>
    <property type="match status" value="1"/>
</dbReference>
<dbReference type="GO" id="GO:0005737">
    <property type="term" value="C:cytoplasm"/>
    <property type="evidence" value="ECO:0007669"/>
    <property type="project" value="TreeGrafter"/>
</dbReference>
<dbReference type="PROSITE" id="PS01058">
    <property type="entry name" value="SAICAR_SYNTHETASE_2"/>
    <property type="match status" value="1"/>
</dbReference>
<evidence type="ECO:0000313" key="11">
    <source>
        <dbReference type="Proteomes" id="UP000010816"/>
    </source>
</evidence>
<dbReference type="Gene3D" id="3.30.200.20">
    <property type="entry name" value="Phosphorylase Kinase, domain 1"/>
    <property type="match status" value="1"/>
</dbReference>
<evidence type="ECO:0000256" key="1">
    <source>
        <dbReference type="ARBA" id="ARBA00004672"/>
    </source>
</evidence>
<feature type="domain" description="SAICAR synthetase/ADE2 N-terminal" evidence="9">
    <location>
        <begin position="37"/>
        <end position="289"/>
    </location>
</feature>
<evidence type="ECO:0000256" key="3">
    <source>
        <dbReference type="ARBA" id="ARBA00022598"/>
    </source>
</evidence>
<dbReference type="NCBIfam" id="TIGR00081">
    <property type="entry name" value="purC"/>
    <property type="match status" value="1"/>
</dbReference>
<reference evidence="10 11" key="1">
    <citation type="submission" date="2011-09" db="EMBL/GenBank/DDBJ databases">
        <title>Complete sequence of chromosome of Thioflavicoccus mobilis 8321.</title>
        <authorList>
            <consortium name="US DOE Joint Genome Institute"/>
            <person name="Lucas S."/>
            <person name="Han J."/>
            <person name="Lapidus A."/>
            <person name="Cheng J.-F."/>
            <person name="Goodwin L."/>
            <person name="Pitluck S."/>
            <person name="Peters L."/>
            <person name="Ovchinnikova G."/>
            <person name="Lu M."/>
            <person name="Detter J.C."/>
            <person name="Han C."/>
            <person name="Tapia R."/>
            <person name="Land M."/>
            <person name="Hauser L."/>
            <person name="Kyrpides N."/>
            <person name="Ivanova N."/>
            <person name="Pagani I."/>
            <person name="Vogl K."/>
            <person name="Liu Z."/>
            <person name="Imhoff J."/>
            <person name="Thiel V."/>
            <person name="Frigaard N.-U."/>
            <person name="Bryant D."/>
            <person name="Woyke T."/>
        </authorList>
    </citation>
    <scope>NUCLEOTIDE SEQUENCE [LARGE SCALE GENOMIC DNA]</scope>
    <source>
        <strain evidence="10 11">8321</strain>
    </source>
</reference>
<evidence type="ECO:0000313" key="10">
    <source>
        <dbReference type="EMBL" id="AGA89599.1"/>
    </source>
</evidence>
<evidence type="ECO:0000256" key="6">
    <source>
        <dbReference type="ARBA" id="ARBA00022840"/>
    </source>
</evidence>
<evidence type="ECO:0000256" key="2">
    <source>
        <dbReference type="ARBA" id="ARBA00010190"/>
    </source>
</evidence>
<dbReference type="HAMAP" id="MF_00137">
    <property type="entry name" value="SAICAR_synth"/>
    <property type="match status" value="1"/>
</dbReference>
<dbReference type="GO" id="GO:0005524">
    <property type="term" value="F:ATP binding"/>
    <property type="evidence" value="ECO:0007669"/>
    <property type="project" value="UniProtKB-KW"/>
</dbReference>
<comment type="similarity">
    <text evidence="2 8">Belongs to the SAICAR synthetase family.</text>
</comment>
<evidence type="ECO:0000256" key="4">
    <source>
        <dbReference type="ARBA" id="ARBA00022741"/>
    </source>
</evidence>
<dbReference type="GO" id="GO:0006189">
    <property type="term" value="P:'de novo' IMP biosynthetic process"/>
    <property type="evidence" value="ECO:0007669"/>
    <property type="project" value="UniProtKB-UniRule"/>
</dbReference>
<keyword evidence="11" id="KW-1185">Reference proteome</keyword>
<keyword evidence="5 8" id="KW-0658">Purine biosynthesis</keyword>
<dbReference type="KEGG" id="tmb:Thimo_0760"/>
<dbReference type="PROSITE" id="PS01057">
    <property type="entry name" value="SAICAR_SYNTHETASE_1"/>
    <property type="match status" value="1"/>
</dbReference>
<organism evidence="10 11">
    <name type="scientific">Thioflavicoccus mobilis 8321</name>
    <dbReference type="NCBI Taxonomy" id="765912"/>
    <lineage>
        <taxon>Bacteria</taxon>
        <taxon>Pseudomonadati</taxon>
        <taxon>Pseudomonadota</taxon>
        <taxon>Gammaproteobacteria</taxon>
        <taxon>Chromatiales</taxon>
        <taxon>Chromatiaceae</taxon>
        <taxon>Thioflavicoccus</taxon>
    </lineage>
</organism>
<dbReference type="Gene3D" id="3.30.470.20">
    <property type="entry name" value="ATP-grasp fold, B domain"/>
    <property type="match status" value="1"/>
</dbReference>
<gene>
    <name evidence="8" type="primary">purC</name>
    <name evidence="10" type="ORF">Thimo_0760</name>
</gene>
<sequence>MTDPGRRQFRYTRSTSTMEATGMSVLYESRLAHLDLLQRGKVRDIYRVDGAHLLIVASDRLSAFDVVLPQPIPGKGEVLTRVSNFWLARTRDLVPNHLADLPLEDVVTDPDERAELGDRAVIVRRMQPLPVEAIVRGYLIGSGWKDYRRSGAVCGIRLPEGLRLADKLPRAIYTPSTKAAVGAHDENIDFDRTVALLGAELAEQVREVSLRLYRECADYARERGILIADTKFEFGVDEGGRLHLIDEVLTPDSSRFWPADQYQPGSSPPSFDKQFVRDYLETLDWDKTPPAPELPADIIERTAAKYREAESSLTSRMPEH</sequence>
<dbReference type="UniPathway" id="UPA00074">
    <property type="reaction ID" value="UER00131"/>
</dbReference>
<evidence type="ECO:0000256" key="7">
    <source>
        <dbReference type="ARBA" id="ARBA00048475"/>
    </source>
</evidence>
<dbReference type="SUPFAM" id="SSF56104">
    <property type="entry name" value="SAICAR synthase-like"/>
    <property type="match status" value="1"/>
</dbReference>
<dbReference type="HOGENOM" id="CLU_045637_0_0_6"/>
<dbReference type="EMBL" id="CP003051">
    <property type="protein sequence ID" value="AGA89599.1"/>
    <property type="molecule type" value="Genomic_DNA"/>
</dbReference>
<dbReference type="Proteomes" id="UP000010816">
    <property type="component" value="Chromosome"/>
</dbReference>
<evidence type="ECO:0000256" key="8">
    <source>
        <dbReference type="HAMAP-Rule" id="MF_00137"/>
    </source>
</evidence>
<dbReference type="AlphaFoldDB" id="L0GWC5"/>
<keyword evidence="4 8" id="KW-0547">Nucleotide-binding</keyword>
<dbReference type="CDD" id="cd01414">
    <property type="entry name" value="SAICAR_synt_Sc"/>
    <property type="match status" value="1"/>
</dbReference>
<protein>
    <recommendedName>
        <fullName evidence="8">Phosphoribosylaminoimidazole-succinocarboxamide synthase</fullName>
        <ecNumber evidence="8">6.3.2.6</ecNumber>
    </recommendedName>
    <alternativeName>
        <fullName evidence="8">SAICAR synthetase</fullName>
    </alternativeName>
</protein>
<keyword evidence="3 8" id="KW-0436">Ligase</keyword>
<keyword evidence="6 8" id="KW-0067">ATP-binding</keyword>
<dbReference type="InterPro" id="IPR018236">
    <property type="entry name" value="SAICAR_synthetase_CS"/>
</dbReference>
<proteinExistence type="inferred from homology"/>
<dbReference type="PANTHER" id="PTHR43700:SF1">
    <property type="entry name" value="PHOSPHORIBOSYLAMINOIMIDAZOLE-SUCCINOCARBOXAMIDE SYNTHASE"/>
    <property type="match status" value="1"/>
</dbReference>
<dbReference type="PATRIC" id="fig|765912.4.peg.747"/>
<evidence type="ECO:0000256" key="5">
    <source>
        <dbReference type="ARBA" id="ARBA00022755"/>
    </source>
</evidence>
<dbReference type="NCBIfam" id="NF010568">
    <property type="entry name" value="PRK13961.1"/>
    <property type="match status" value="1"/>
</dbReference>
<dbReference type="eggNOG" id="COG0152">
    <property type="taxonomic scope" value="Bacteria"/>
</dbReference>
<dbReference type="EC" id="6.3.2.6" evidence="8"/>
<comment type="catalytic activity">
    <reaction evidence="7 8">
        <text>5-amino-1-(5-phospho-D-ribosyl)imidazole-4-carboxylate + L-aspartate + ATP = (2S)-2-[5-amino-1-(5-phospho-beta-D-ribosyl)imidazole-4-carboxamido]succinate + ADP + phosphate + 2 H(+)</text>
        <dbReference type="Rhea" id="RHEA:22628"/>
        <dbReference type="ChEBI" id="CHEBI:15378"/>
        <dbReference type="ChEBI" id="CHEBI:29991"/>
        <dbReference type="ChEBI" id="CHEBI:30616"/>
        <dbReference type="ChEBI" id="CHEBI:43474"/>
        <dbReference type="ChEBI" id="CHEBI:58443"/>
        <dbReference type="ChEBI" id="CHEBI:77657"/>
        <dbReference type="ChEBI" id="CHEBI:456216"/>
        <dbReference type="EC" id="6.3.2.6"/>
    </reaction>
</comment>
<dbReference type="PANTHER" id="PTHR43700">
    <property type="entry name" value="PHOSPHORIBOSYLAMINOIMIDAZOLE-SUCCINOCARBOXAMIDE SYNTHASE"/>
    <property type="match status" value="1"/>
</dbReference>
<dbReference type="STRING" id="765912.Thimo_0760"/>
<dbReference type="GO" id="GO:0004639">
    <property type="term" value="F:phosphoribosylaminoimidazolesuccinocarboxamide synthase activity"/>
    <property type="evidence" value="ECO:0007669"/>
    <property type="project" value="UniProtKB-UniRule"/>
</dbReference>
<dbReference type="InterPro" id="IPR001636">
    <property type="entry name" value="SAICAR_synth"/>
</dbReference>
<dbReference type="InterPro" id="IPR028923">
    <property type="entry name" value="SAICAR_synt/ADE2_N"/>
</dbReference>
<name>L0GWC5_9GAMM</name>
<accession>L0GWC5</accession>
<comment type="pathway">
    <text evidence="1 8">Purine metabolism; IMP biosynthesis via de novo pathway; 5-amino-1-(5-phospho-D-ribosyl)imidazole-4-carboxamide from 5-amino-1-(5-phospho-D-ribosyl)imidazole-4-carboxylate: step 1/2.</text>
</comment>
<dbReference type="FunFam" id="3.30.470.20:FF:000015">
    <property type="entry name" value="Phosphoribosylaminoimidazole-succinocarboxamide synthase"/>
    <property type="match status" value="1"/>
</dbReference>
<evidence type="ECO:0000259" key="9">
    <source>
        <dbReference type="Pfam" id="PF01259"/>
    </source>
</evidence>